<dbReference type="GO" id="GO:0005886">
    <property type="term" value="C:plasma membrane"/>
    <property type="evidence" value="ECO:0007669"/>
    <property type="project" value="UniProtKB-SubCell"/>
</dbReference>
<dbReference type="InterPro" id="IPR000374">
    <property type="entry name" value="PC_trans"/>
</dbReference>
<feature type="transmembrane region" description="Helical" evidence="19">
    <location>
        <begin position="45"/>
        <end position="61"/>
    </location>
</feature>
<accession>A0A542ZWG6</accession>
<dbReference type="PANTHER" id="PTHR46382:SF1">
    <property type="entry name" value="PHOSPHATIDATE CYTIDYLYLTRANSFERASE"/>
    <property type="match status" value="1"/>
</dbReference>
<dbReference type="AlphaFoldDB" id="A0A542ZWG6"/>
<keyword evidence="11 18" id="KW-0812">Transmembrane</keyword>
<evidence type="ECO:0000256" key="8">
    <source>
        <dbReference type="ARBA" id="ARBA00022475"/>
    </source>
</evidence>
<keyword evidence="12 18" id="KW-0548">Nucleotidyltransferase</keyword>
<dbReference type="Proteomes" id="UP000315389">
    <property type="component" value="Unassembled WGS sequence"/>
</dbReference>
<keyword evidence="16" id="KW-0594">Phospholipid biosynthesis</keyword>
<evidence type="ECO:0000256" key="19">
    <source>
        <dbReference type="SAM" id="Phobius"/>
    </source>
</evidence>
<sequence>MTDSASPAEAEPRARKGGRDLRVAIPVGLGLLALVAAGLFVQKQFFIIVVAIALALSMWELDQALAKKGIRIPVVPLAVGSAGVSISAYQAGTEGLMISIVLTIFAAIVWRLMEGGGPAALRDLTGIAFATAYLPLMAGFVVVILASDNGQHKVALFLLLAVASDVGGFFAGVFLGKHPLAPSVSPKKTWEGLAGSFALTIAVATVGARILGLDPISGAMLGLIVPITATLGDLGESLLKRDLGLKDMGSLLPGHGGVLDRIDSMLLTAPFVYVVFVVADRMSAAAA</sequence>
<feature type="transmembrane region" description="Helical" evidence="19">
    <location>
        <begin position="193"/>
        <end position="211"/>
    </location>
</feature>
<comment type="similarity">
    <text evidence="5 18">Belongs to the CDS family.</text>
</comment>
<evidence type="ECO:0000256" key="4">
    <source>
        <dbReference type="ARBA" id="ARBA00005189"/>
    </source>
</evidence>
<dbReference type="GO" id="GO:0016024">
    <property type="term" value="P:CDP-diacylglycerol biosynthetic process"/>
    <property type="evidence" value="ECO:0007669"/>
    <property type="project" value="UniProtKB-UniPathway"/>
</dbReference>
<dbReference type="PROSITE" id="PS01315">
    <property type="entry name" value="CDS"/>
    <property type="match status" value="1"/>
</dbReference>
<evidence type="ECO:0000256" key="5">
    <source>
        <dbReference type="ARBA" id="ARBA00010185"/>
    </source>
</evidence>
<dbReference type="EC" id="2.7.7.41" evidence="6 18"/>
<feature type="transmembrane region" description="Helical" evidence="19">
    <location>
        <begin position="95"/>
        <end position="113"/>
    </location>
</feature>
<feature type="transmembrane region" description="Helical" evidence="19">
    <location>
        <begin position="21"/>
        <end position="39"/>
    </location>
</feature>
<comment type="pathway">
    <text evidence="3 18">Phospholipid metabolism; CDP-diacylglycerol biosynthesis; CDP-diacylglycerol from sn-glycerol 3-phosphate: step 3/3.</text>
</comment>
<reference evidence="20 21" key="1">
    <citation type="submission" date="2019-06" db="EMBL/GenBank/DDBJ databases">
        <title>Sequencing the genomes of 1000 actinobacteria strains.</title>
        <authorList>
            <person name="Klenk H.-P."/>
        </authorList>
    </citation>
    <scope>NUCLEOTIDE SEQUENCE [LARGE SCALE GENOMIC DNA]</scope>
    <source>
        <strain evidence="20 21">DSM 4813</strain>
    </source>
</reference>
<keyword evidence="17" id="KW-1208">Phospholipid metabolism</keyword>
<comment type="catalytic activity">
    <reaction evidence="1 18">
        <text>a 1,2-diacyl-sn-glycero-3-phosphate + CTP + H(+) = a CDP-1,2-diacyl-sn-glycerol + diphosphate</text>
        <dbReference type="Rhea" id="RHEA:16229"/>
        <dbReference type="ChEBI" id="CHEBI:15378"/>
        <dbReference type="ChEBI" id="CHEBI:33019"/>
        <dbReference type="ChEBI" id="CHEBI:37563"/>
        <dbReference type="ChEBI" id="CHEBI:58332"/>
        <dbReference type="ChEBI" id="CHEBI:58608"/>
        <dbReference type="EC" id="2.7.7.41"/>
    </reaction>
</comment>
<keyword evidence="8" id="KW-1003">Cell membrane</keyword>
<keyword evidence="21" id="KW-1185">Reference proteome</keyword>
<evidence type="ECO:0000256" key="11">
    <source>
        <dbReference type="ARBA" id="ARBA00022692"/>
    </source>
</evidence>
<keyword evidence="9" id="KW-0444">Lipid biosynthesis</keyword>
<evidence type="ECO:0000256" key="14">
    <source>
        <dbReference type="ARBA" id="ARBA00023098"/>
    </source>
</evidence>
<protein>
    <recommendedName>
        <fullName evidence="7 18">Phosphatidate cytidylyltransferase</fullName>
        <ecNumber evidence="6 18">2.7.7.41</ecNumber>
    </recommendedName>
</protein>
<dbReference type="PANTHER" id="PTHR46382">
    <property type="entry name" value="PHOSPHATIDATE CYTIDYLYLTRANSFERASE"/>
    <property type="match status" value="1"/>
</dbReference>
<evidence type="ECO:0000256" key="9">
    <source>
        <dbReference type="ARBA" id="ARBA00022516"/>
    </source>
</evidence>
<evidence type="ECO:0000256" key="18">
    <source>
        <dbReference type="RuleBase" id="RU003938"/>
    </source>
</evidence>
<keyword evidence="13 19" id="KW-1133">Transmembrane helix</keyword>
<keyword evidence="15 19" id="KW-0472">Membrane</keyword>
<proteinExistence type="inferred from homology"/>
<dbReference type="EMBL" id="VFOS01000001">
    <property type="protein sequence ID" value="TQL64688.1"/>
    <property type="molecule type" value="Genomic_DNA"/>
</dbReference>
<evidence type="ECO:0000313" key="21">
    <source>
        <dbReference type="Proteomes" id="UP000315389"/>
    </source>
</evidence>
<evidence type="ECO:0000313" key="20">
    <source>
        <dbReference type="EMBL" id="TQL64688.1"/>
    </source>
</evidence>
<organism evidence="20 21">
    <name type="scientific">Rarobacter faecitabidus</name>
    <dbReference type="NCBI Taxonomy" id="13243"/>
    <lineage>
        <taxon>Bacteria</taxon>
        <taxon>Bacillati</taxon>
        <taxon>Actinomycetota</taxon>
        <taxon>Actinomycetes</taxon>
        <taxon>Micrococcales</taxon>
        <taxon>Rarobacteraceae</taxon>
        <taxon>Rarobacter</taxon>
    </lineage>
</organism>
<dbReference type="UniPathway" id="UPA00557">
    <property type="reaction ID" value="UER00614"/>
</dbReference>
<evidence type="ECO:0000256" key="12">
    <source>
        <dbReference type="ARBA" id="ARBA00022695"/>
    </source>
</evidence>
<keyword evidence="10 18" id="KW-0808">Transferase</keyword>
<evidence type="ECO:0000256" key="16">
    <source>
        <dbReference type="ARBA" id="ARBA00023209"/>
    </source>
</evidence>
<keyword evidence="14" id="KW-0443">Lipid metabolism</keyword>
<evidence type="ECO:0000256" key="7">
    <source>
        <dbReference type="ARBA" id="ARBA00019373"/>
    </source>
</evidence>
<feature type="transmembrane region" description="Helical" evidence="19">
    <location>
        <begin position="125"/>
        <end position="147"/>
    </location>
</feature>
<evidence type="ECO:0000256" key="13">
    <source>
        <dbReference type="ARBA" id="ARBA00022989"/>
    </source>
</evidence>
<evidence type="ECO:0000256" key="3">
    <source>
        <dbReference type="ARBA" id="ARBA00005119"/>
    </source>
</evidence>
<gene>
    <name evidence="20" type="ORF">FB461_1197</name>
</gene>
<dbReference type="Pfam" id="PF01148">
    <property type="entry name" value="CTP_transf_1"/>
    <property type="match status" value="1"/>
</dbReference>
<dbReference type="RefSeq" id="WP_142119807.1">
    <property type="nucleotide sequence ID" value="NZ_BAAASV010000001.1"/>
</dbReference>
<dbReference type="GO" id="GO:0004605">
    <property type="term" value="F:phosphatidate cytidylyltransferase activity"/>
    <property type="evidence" value="ECO:0007669"/>
    <property type="project" value="UniProtKB-EC"/>
</dbReference>
<name>A0A542ZWG6_RARFA</name>
<evidence type="ECO:0000256" key="2">
    <source>
        <dbReference type="ARBA" id="ARBA00004651"/>
    </source>
</evidence>
<dbReference type="OrthoDB" id="9799199at2"/>
<evidence type="ECO:0000256" key="10">
    <source>
        <dbReference type="ARBA" id="ARBA00022679"/>
    </source>
</evidence>
<feature type="transmembrane region" description="Helical" evidence="19">
    <location>
        <begin position="154"/>
        <end position="173"/>
    </location>
</feature>
<comment type="caution">
    <text evidence="20">The sequence shown here is derived from an EMBL/GenBank/DDBJ whole genome shotgun (WGS) entry which is preliminary data.</text>
</comment>
<evidence type="ECO:0000256" key="17">
    <source>
        <dbReference type="ARBA" id="ARBA00023264"/>
    </source>
</evidence>
<comment type="pathway">
    <text evidence="4">Lipid metabolism.</text>
</comment>
<evidence type="ECO:0000256" key="6">
    <source>
        <dbReference type="ARBA" id="ARBA00012487"/>
    </source>
</evidence>
<comment type="subcellular location">
    <subcellularLocation>
        <location evidence="2">Cell membrane</location>
        <topology evidence="2">Multi-pass membrane protein</topology>
    </subcellularLocation>
</comment>
<evidence type="ECO:0000256" key="15">
    <source>
        <dbReference type="ARBA" id="ARBA00023136"/>
    </source>
</evidence>
<evidence type="ECO:0000256" key="1">
    <source>
        <dbReference type="ARBA" id="ARBA00001698"/>
    </source>
</evidence>